<keyword evidence="7 9" id="KW-1015">Disulfide bond</keyword>
<feature type="repeat" description="TSP type-3" evidence="10">
    <location>
        <begin position="427"/>
        <end position="462"/>
    </location>
</feature>
<dbReference type="InterPro" id="IPR003367">
    <property type="entry name" value="Thrombospondin_3-like_rpt"/>
</dbReference>
<dbReference type="Pfam" id="PF00008">
    <property type="entry name" value="EGF"/>
    <property type="match status" value="1"/>
</dbReference>
<feature type="repeat" description="TSP type-3" evidence="10">
    <location>
        <begin position="330"/>
        <end position="365"/>
    </location>
</feature>
<feature type="domain" description="EGF-like" evidence="12">
    <location>
        <begin position="146"/>
        <end position="185"/>
    </location>
</feature>
<dbReference type="Gene3D" id="2.10.25.10">
    <property type="entry name" value="Laminin"/>
    <property type="match status" value="4"/>
</dbReference>
<dbReference type="SUPFAM" id="SSF49899">
    <property type="entry name" value="Concanavalin A-like lectins/glucanases"/>
    <property type="match status" value="1"/>
</dbReference>
<dbReference type="Pfam" id="PF02412">
    <property type="entry name" value="TSP_3"/>
    <property type="match status" value="7"/>
</dbReference>
<feature type="compositionally biased region" description="Basic and acidic residues" evidence="11">
    <location>
        <begin position="303"/>
        <end position="313"/>
    </location>
</feature>
<evidence type="ECO:0000259" key="13">
    <source>
        <dbReference type="PROSITE" id="PS51236"/>
    </source>
</evidence>
<dbReference type="CDD" id="cd00054">
    <property type="entry name" value="EGF_CA"/>
    <property type="match status" value="2"/>
</dbReference>
<dbReference type="AlphaFoldDB" id="R7T5G8"/>
<dbReference type="Proteomes" id="UP000014760">
    <property type="component" value="Unassembled WGS sequence"/>
</dbReference>
<dbReference type="GO" id="GO:0005576">
    <property type="term" value="C:extracellular region"/>
    <property type="evidence" value="ECO:0007669"/>
    <property type="project" value="InterPro"/>
</dbReference>
<dbReference type="InterPro" id="IPR017897">
    <property type="entry name" value="Thrombospondin_3_rpt"/>
</dbReference>
<name>R7T5G8_CAPTE</name>
<feature type="domain" description="EGF-like" evidence="12">
    <location>
        <begin position="11"/>
        <end position="50"/>
    </location>
</feature>
<dbReference type="OMA" id="ECQNGAC"/>
<dbReference type="InterPro" id="IPR028974">
    <property type="entry name" value="TSP_type-3_rpt"/>
</dbReference>
<feature type="compositionally biased region" description="Acidic residues" evidence="11">
    <location>
        <begin position="427"/>
        <end position="444"/>
    </location>
</feature>
<dbReference type="InterPro" id="IPR049883">
    <property type="entry name" value="NOTCH1_EGF-like"/>
</dbReference>
<dbReference type="EnsemblMetazoa" id="CapteT172504">
    <property type="protein sequence ID" value="CapteP172504"/>
    <property type="gene ID" value="CapteG172504"/>
</dbReference>
<dbReference type="Gene3D" id="4.10.1080.10">
    <property type="entry name" value="TSP type-3 repeat"/>
    <property type="match status" value="3"/>
</dbReference>
<evidence type="ECO:0000256" key="2">
    <source>
        <dbReference type="ARBA" id="ARBA00022536"/>
    </source>
</evidence>
<keyword evidence="6" id="KW-0130">Cell adhesion</keyword>
<evidence type="ECO:0000256" key="9">
    <source>
        <dbReference type="PROSITE-ProRule" id="PRU00076"/>
    </source>
</evidence>
<reference evidence="14 16" key="2">
    <citation type="journal article" date="2013" name="Nature">
        <title>Insights into bilaterian evolution from three spiralian genomes.</title>
        <authorList>
            <person name="Simakov O."/>
            <person name="Marletaz F."/>
            <person name="Cho S.J."/>
            <person name="Edsinger-Gonzales E."/>
            <person name="Havlak P."/>
            <person name="Hellsten U."/>
            <person name="Kuo D.H."/>
            <person name="Larsson T."/>
            <person name="Lv J."/>
            <person name="Arendt D."/>
            <person name="Savage R."/>
            <person name="Osoegawa K."/>
            <person name="de Jong P."/>
            <person name="Grimwood J."/>
            <person name="Chapman J.A."/>
            <person name="Shapiro H."/>
            <person name="Aerts A."/>
            <person name="Otillar R.P."/>
            <person name="Terry A.Y."/>
            <person name="Boore J.L."/>
            <person name="Grigoriev I.V."/>
            <person name="Lindberg D.R."/>
            <person name="Seaver E.C."/>
            <person name="Weisblat D.A."/>
            <person name="Putnam N.H."/>
            <person name="Rokhsar D.S."/>
        </authorList>
    </citation>
    <scope>NUCLEOTIDE SEQUENCE</scope>
    <source>
        <strain evidence="14 16">I ESC-2004</strain>
    </source>
</reference>
<dbReference type="EMBL" id="AMQN01015393">
    <property type="status" value="NOT_ANNOTATED_CDS"/>
    <property type="molecule type" value="Genomic_DNA"/>
</dbReference>
<dbReference type="FunFam" id="4.10.1080.10:FF:000004">
    <property type="entry name" value="Cartilage oligomeric matrix protein"/>
    <property type="match status" value="1"/>
</dbReference>
<reference evidence="16" key="1">
    <citation type="submission" date="2012-12" db="EMBL/GenBank/DDBJ databases">
        <authorList>
            <person name="Hellsten U."/>
            <person name="Grimwood J."/>
            <person name="Chapman J.A."/>
            <person name="Shapiro H."/>
            <person name="Aerts A."/>
            <person name="Otillar R.P."/>
            <person name="Terry A.Y."/>
            <person name="Boore J.L."/>
            <person name="Simakov O."/>
            <person name="Marletaz F."/>
            <person name="Cho S.-J."/>
            <person name="Edsinger-Gonzales E."/>
            <person name="Havlak P."/>
            <person name="Kuo D.-H."/>
            <person name="Larsson T."/>
            <person name="Lv J."/>
            <person name="Arendt D."/>
            <person name="Savage R."/>
            <person name="Osoegawa K."/>
            <person name="de Jong P."/>
            <person name="Lindberg D.R."/>
            <person name="Seaver E.C."/>
            <person name="Weisblat D.A."/>
            <person name="Putnam N.H."/>
            <person name="Grigoriev I.V."/>
            <person name="Rokhsar D.S."/>
        </authorList>
    </citation>
    <scope>NUCLEOTIDE SEQUENCE</scope>
    <source>
        <strain evidence="16">I ESC-2004</strain>
    </source>
</reference>
<dbReference type="SMART" id="SM00181">
    <property type="entry name" value="EGF"/>
    <property type="match status" value="5"/>
</dbReference>
<dbReference type="InterPro" id="IPR008859">
    <property type="entry name" value="Thrombospondin_C"/>
</dbReference>
<dbReference type="Gene3D" id="2.60.120.200">
    <property type="match status" value="1"/>
</dbReference>
<dbReference type="SUPFAM" id="SSF57196">
    <property type="entry name" value="EGF/Laminin"/>
    <property type="match status" value="1"/>
</dbReference>
<dbReference type="InterPro" id="IPR001881">
    <property type="entry name" value="EGF-like_Ca-bd_dom"/>
</dbReference>
<dbReference type="FunFam" id="2.10.25.10:FF:000027">
    <property type="entry name" value="Thrombospondin 3"/>
    <property type="match status" value="1"/>
</dbReference>
<evidence type="ECO:0000256" key="10">
    <source>
        <dbReference type="PROSITE-ProRule" id="PRU00634"/>
    </source>
</evidence>
<dbReference type="PROSITE" id="PS51234">
    <property type="entry name" value="TSP3"/>
    <property type="match status" value="4"/>
</dbReference>
<feature type="region of interest" description="Disordered" evidence="11">
    <location>
        <begin position="406"/>
        <end position="444"/>
    </location>
</feature>
<evidence type="ECO:0000256" key="4">
    <source>
        <dbReference type="ARBA" id="ARBA00022737"/>
    </source>
</evidence>
<dbReference type="Pfam" id="PF05735">
    <property type="entry name" value="TSP_C"/>
    <property type="match status" value="1"/>
</dbReference>
<keyword evidence="4" id="KW-0677">Repeat</keyword>
<evidence type="ECO:0008006" key="17">
    <source>
        <dbReference type="Google" id="ProtNLM"/>
    </source>
</evidence>
<evidence type="ECO:0000313" key="16">
    <source>
        <dbReference type="Proteomes" id="UP000014760"/>
    </source>
</evidence>
<evidence type="ECO:0000256" key="11">
    <source>
        <dbReference type="SAM" id="MobiDB-lite"/>
    </source>
</evidence>
<dbReference type="SUPFAM" id="SSF103647">
    <property type="entry name" value="TSP type-3 repeat"/>
    <property type="match status" value="3"/>
</dbReference>
<evidence type="ECO:0000256" key="8">
    <source>
        <dbReference type="ARBA" id="ARBA00023180"/>
    </source>
</evidence>
<feature type="compositionally biased region" description="Basic and acidic residues" evidence="11">
    <location>
        <begin position="462"/>
        <end position="473"/>
    </location>
</feature>
<evidence type="ECO:0000256" key="1">
    <source>
        <dbReference type="ARBA" id="ARBA00009456"/>
    </source>
</evidence>
<dbReference type="EMBL" id="KB311853">
    <property type="protein sequence ID" value="ELT88470.1"/>
    <property type="molecule type" value="Genomic_DNA"/>
</dbReference>
<evidence type="ECO:0000256" key="6">
    <source>
        <dbReference type="ARBA" id="ARBA00022889"/>
    </source>
</evidence>
<evidence type="ECO:0000256" key="7">
    <source>
        <dbReference type="ARBA" id="ARBA00023157"/>
    </source>
</evidence>
<feature type="repeat" description="TSP type-3" evidence="10">
    <location>
        <begin position="266"/>
        <end position="300"/>
    </location>
</feature>
<dbReference type="SMART" id="SM00179">
    <property type="entry name" value="EGF_CA"/>
    <property type="match status" value="4"/>
</dbReference>
<dbReference type="FunFam" id="2.10.25.10:FF:000025">
    <property type="entry name" value="Thrombospondin 3"/>
    <property type="match status" value="1"/>
</dbReference>
<gene>
    <name evidence="14" type="ORF">CAPTEDRAFT_172504</name>
</gene>
<comment type="caution">
    <text evidence="9">Lacks conserved residue(s) required for the propagation of feature annotation.</text>
</comment>
<organism evidence="14">
    <name type="scientific">Capitella teleta</name>
    <name type="common">Polychaete worm</name>
    <dbReference type="NCBI Taxonomy" id="283909"/>
    <lineage>
        <taxon>Eukaryota</taxon>
        <taxon>Metazoa</taxon>
        <taxon>Spiralia</taxon>
        <taxon>Lophotrochozoa</taxon>
        <taxon>Annelida</taxon>
        <taxon>Polychaeta</taxon>
        <taxon>Sedentaria</taxon>
        <taxon>Scolecida</taxon>
        <taxon>Capitellidae</taxon>
        <taxon>Capitella</taxon>
    </lineage>
</organism>
<evidence type="ECO:0000259" key="12">
    <source>
        <dbReference type="PROSITE" id="PS50026"/>
    </source>
</evidence>
<evidence type="ECO:0000313" key="14">
    <source>
        <dbReference type="EMBL" id="ELT88470.1"/>
    </source>
</evidence>
<evidence type="ECO:0000256" key="3">
    <source>
        <dbReference type="ARBA" id="ARBA00022729"/>
    </source>
</evidence>
<dbReference type="FunFam" id="4.10.1080.10:FF:000001">
    <property type="entry name" value="Thrombospondin 3"/>
    <property type="match status" value="1"/>
</dbReference>
<accession>R7T5G8</accession>
<dbReference type="FunCoup" id="R7T5G8">
    <property type="interactions" value="81"/>
</dbReference>
<feature type="disulfide bond" evidence="9">
    <location>
        <begin position="201"/>
        <end position="218"/>
    </location>
</feature>
<evidence type="ECO:0000313" key="15">
    <source>
        <dbReference type="EnsemblMetazoa" id="CapteP172504"/>
    </source>
</evidence>
<dbReference type="STRING" id="283909.R7T5G8"/>
<comment type="similarity">
    <text evidence="1">Belongs to the thrombospondin family.</text>
</comment>
<proteinExistence type="inferred from homology"/>
<protein>
    <recommendedName>
        <fullName evidence="17">TSP C-terminal domain-containing protein</fullName>
    </recommendedName>
</protein>
<dbReference type="PANTHER" id="PTHR10199:SF100">
    <property type="entry name" value="THROMBOSPONDIN, ISOFORM A"/>
    <property type="match status" value="1"/>
</dbReference>
<dbReference type="PROSITE" id="PS01186">
    <property type="entry name" value="EGF_2"/>
    <property type="match status" value="1"/>
</dbReference>
<feature type="domain" description="TSP C-terminal" evidence="13">
    <location>
        <begin position="502"/>
        <end position="716"/>
    </location>
</feature>
<keyword evidence="5 10" id="KW-0106">Calcium</keyword>
<dbReference type="FunFam" id="2.60.120.200:FF:000002">
    <property type="entry name" value="Thrombospondin 3"/>
    <property type="match status" value="1"/>
</dbReference>
<dbReference type="GO" id="GO:0005509">
    <property type="term" value="F:calcium ion binding"/>
    <property type="evidence" value="ECO:0007669"/>
    <property type="project" value="UniProtKB-UniRule"/>
</dbReference>
<keyword evidence="8" id="KW-0325">Glycoprotein</keyword>
<dbReference type="Pfam" id="PF07645">
    <property type="entry name" value="EGF_CA"/>
    <property type="match status" value="2"/>
</dbReference>
<feature type="region of interest" description="Disordered" evidence="11">
    <location>
        <begin position="458"/>
        <end position="484"/>
    </location>
</feature>
<dbReference type="PANTHER" id="PTHR10199">
    <property type="entry name" value="THROMBOSPONDIN"/>
    <property type="match status" value="1"/>
</dbReference>
<keyword evidence="16" id="KW-1185">Reference proteome</keyword>
<sequence>MRGDGTRDGCVYIACRDSPCFAGVTCRDTNSGYRCGNCPPGYEGDGETCRLVIITCSSNPCFRDVRCTDTSTGFRCGACPRGYSGDGTVCTDINECFEAMPCDPLAKCTNLEPGYSCSPCPSGYTSPPVSGVGLDDARFNRQICVDIDECAFNNGGCVPHSICINTRGSHRCGECNLGYTGSQALGCQPMKGLCPDGLTICHEHAVCVLRPPITSYICVCKVGYAGSGLLCGRDQDFDGWPDYDLQCSEPKCRADNCILVPNSGQEDTDGDGLGNACDNDIDGDGVIHEDNCPLVVNPGQENSDEREGERGDSVGDECDNCPSMPNPDQNDADGDGRGDVCDPDADNDGILNQYDNCWLIPNVDQRDRDGDGVGDACDNCPRHFNRHQNDTDNDLVGDVCDNDDDVDKDGIQDNMDNCPTIPNADQCDTDSDGQGDVCDDDDDNDGVLDRRDNCRLVYNPDQADRDGNNRGDACEDDFDNDNRPDRTDMCPENAQIQATDFRHFQTVVLDPIGDVQIDPHWVVLNEGAEILQTVNSDPGLAIGYQRFSGVDFSGTFFVQSEVDDDYVGFIFSYQDSSNFYAVTWKKNREEYWKETPFLAVAEAGIQLKVIKSKSGPGPLLRNALWHTGNTRGQSKLLWRDPSGVGWKGHTAYRWELIHRPMEGLIRFLLFEETSVIADSGNIIDLTHRGGRLGVYCFSQDSIIWSDLVYRCNDARPPGLGDLDTPYGDEPQAKN</sequence>
<keyword evidence="2 9" id="KW-0245">EGF-like domain</keyword>
<dbReference type="OrthoDB" id="14563at2759"/>
<dbReference type="HOGENOM" id="CLU_009257_1_1_1"/>
<dbReference type="InterPro" id="IPR018097">
    <property type="entry name" value="EGF_Ca-bd_CS"/>
</dbReference>
<dbReference type="GO" id="GO:0007155">
    <property type="term" value="P:cell adhesion"/>
    <property type="evidence" value="ECO:0007669"/>
    <property type="project" value="UniProtKB-KW"/>
</dbReference>
<dbReference type="PROSITE" id="PS01187">
    <property type="entry name" value="EGF_CA"/>
    <property type="match status" value="1"/>
</dbReference>
<evidence type="ECO:0000256" key="5">
    <source>
        <dbReference type="ARBA" id="ARBA00022837"/>
    </source>
</evidence>
<feature type="domain" description="EGF-like" evidence="12">
    <location>
        <begin position="190"/>
        <end position="232"/>
    </location>
</feature>
<dbReference type="PROSITE" id="PS51236">
    <property type="entry name" value="TSP_CTER"/>
    <property type="match status" value="1"/>
</dbReference>
<keyword evidence="3" id="KW-0732">Signal</keyword>
<feature type="region of interest" description="Disordered" evidence="11">
    <location>
        <begin position="290"/>
        <end position="345"/>
    </location>
</feature>
<dbReference type="InterPro" id="IPR009030">
    <property type="entry name" value="Growth_fac_rcpt_cys_sf"/>
</dbReference>
<dbReference type="PROSITE" id="PS50026">
    <property type="entry name" value="EGF_3"/>
    <property type="match status" value="3"/>
</dbReference>
<feature type="repeat" description="TSP type-3" evidence="10">
    <location>
        <begin position="389"/>
        <end position="426"/>
    </location>
</feature>
<dbReference type="InterPro" id="IPR000742">
    <property type="entry name" value="EGF"/>
</dbReference>
<dbReference type="InterPro" id="IPR013320">
    <property type="entry name" value="ConA-like_dom_sf"/>
</dbReference>
<dbReference type="SUPFAM" id="SSF57184">
    <property type="entry name" value="Growth factor receptor domain"/>
    <property type="match status" value="1"/>
</dbReference>
<reference evidence="15" key="3">
    <citation type="submission" date="2015-06" db="UniProtKB">
        <authorList>
            <consortium name="EnsemblMetazoa"/>
        </authorList>
    </citation>
    <scope>IDENTIFICATION</scope>
</reference>